<dbReference type="GO" id="GO:0003919">
    <property type="term" value="F:FMN adenylyltransferase activity"/>
    <property type="evidence" value="ECO:0007669"/>
    <property type="project" value="UniProtKB-UniRule"/>
</dbReference>
<dbReference type="InterPro" id="IPR023468">
    <property type="entry name" value="Riboflavin_kinase"/>
</dbReference>
<evidence type="ECO:0000256" key="2">
    <source>
        <dbReference type="ARBA" id="ARBA00004726"/>
    </source>
</evidence>
<keyword evidence="18" id="KW-1185">Reference proteome</keyword>
<dbReference type="NCBIfam" id="NF004159">
    <property type="entry name" value="PRK05627.1-2"/>
    <property type="match status" value="1"/>
</dbReference>
<dbReference type="PANTHER" id="PTHR22749">
    <property type="entry name" value="RIBOFLAVIN KINASE/FMN ADENYLYLTRANSFERASE"/>
    <property type="match status" value="1"/>
</dbReference>
<dbReference type="InterPro" id="IPR014729">
    <property type="entry name" value="Rossmann-like_a/b/a_fold"/>
</dbReference>
<dbReference type="EC" id="2.7.7.2" evidence="15"/>
<dbReference type="HOGENOM" id="CLU_048437_0_1_4"/>
<evidence type="ECO:0000313" key="18">
    <source>
        <dbReference type="Proteomes" id="UP000009284"/>
    </source>
</evidence>
<evidence type="ECO:0000256" key="4">
    <source>
        <dbReference type="ARBA" id="ARBA00022630"/>
    </source>
</evidence>
<comment type="similarity">
    <text evidence="15">Belongs to the ribF family.</text>
</comment>
<dbReference type="EMBL" id="CP003059">
    <property type="protein sequence ID" value="AEP36844.1"/>
    <property type="molecule type" value="Genomic_DNA"/>
</dbReference>
<reference evidence="17 18" key="2">
    <citation type="journal article" date="2012" name="PLoS ONE">
        <title>Genomic characterization of the taylorella genus.</title>
        <authorList>
            <person name="Hebert L."/>
            <person name="Moumen B."/>
            <person name="Pons N."/>
            <person name="Duquesne F."/>
            <person name="Breuil M.F."/>
            <person name="Goux D."/>
            <person name="Batto J.M."/>
            <person name="Laugier C."/>
            <person name="Renault P."/>
            <person name="Petry S."/>
        </authorList>
    </citation>
    <scope>NUCLEOTIDE SEQUENCE [LARGE SCALE GENOMIC DNA]</scope>
    <source>
        <strain evidence="17 18">MCE3</strain>
    </source>
</reference>
<dbReference type="InterPro" id="IPR002606">
    <property type="entry name" value="Riboflavin_kinase_bac"/>
</dbReference>
<evidence type="ECO:0000256" key="12">
    <source>
        <dbReference type="ARBA" id="ARBA00023268"/>
    </source>
</evidence>
<dbReference type="UniPathway" id="UPA00276">
    <property type="reaction ID" value="UER00406"/>
</dbReference>
<evidence type="ECO:0000259" key="16">
    <source>
        <dbReference type="SMART" id="SM00904"/>
    </source>
</evidence>
<accession>G4QC28</accession>
<evidence type="ECO:0000256" key="3">
    <source>
        <dbReference type="ARBA" id="ARBA00005201"/>
    </source>
</evidence>
<dbReference type="SUPFAM" id="SSF52374">
    <property type="entry name" value="Nucleotidylyl transferase"/>
    <property type="match status" value="1"/>
</dbReference>
<dbReference type="Proteomes" id="UP000009284">
    <property type="component" value="Chromosome"/>
</dbReference>
<dbReference type="NCBIfam" id="TIGR00083">
    <property type="entry name" value="ribF"/>
    <property type="match status" value="1"/>
</dbReference>
<evidence type="ECO:0000256" key="14">
    <source>
        <dbReference type="ARBA" id="ARBA00049494"/>
    </source>
</evidence>
<dbReference type="eggNOG" id="COG0196">
    <property type="taxonomic scope" value="Bacteria"/>
</dbReference>
<evidence type="ECO:0000256" key="7">
    <source>
        <dbReference type="ARBA" id="ARBA00022695"/>
    </source>
</evidence>
<dbReference type="SMART" id="SM00904">
    <property type="entry name" value="Flavokinase"/>
    <property type="match status" value="1"/>
</dbReference>
<dbReference type="UniPathway" id="UPA00277">
    <property type="reaction ID" value="UER00407"/>
</dbReference>
<keyword evidence="5 15" id="KW-0288">FMN</keyword>
<dbReference type="InterPro" id="IPR015864">
    <property type="entry name" value="FAD_synthase"/>
</dbReference>
<comment type="catalytic activity">
    <reaction evidence="13 15">
        <text>riboflavin + ATP = FMN + ADP + H(+)</text>
        <dbReference type="Rhea" id="RHEA:14357"/>
        <dbReference type="ChEBI" id="CHEBI:15378"/>
        <dbReference type="ChEBI" id="CHEBI:30616"/>
        <dbReference type="ChEBI" id="CHEBI:57986"/>
        <dbReference type="ChEBI" id="CHEBI:58210"/>
        <dbReference type="ChEBI" id="CHEBI:456216"/>
        <dbReference type="EC" id="2.7.1.26"/>
    </reaction>
</comment>
<dbReference type="EC" id="2.7.1.26" evidence="15"/>
<evidence type="ECO:0000256" key="9">
    <source>
        <dbReference type="ARBA" id="ARBA00022777"/>
    </source>
</evidence>
<dbReference type="GO" id="GO:0009398">
    <property type="term" value="P:FMN biosynthetic process"/>
    <property type="evidence" value="ECO:0007669"/>
    <property type="project" value="UniProtKB-UniRule"/>
</dbReference>
<evidence type="ECO:0000256" key="13">
    <source>
        <dbReference type="ARBA" id="ARBA00047880"/>
    </source>
</evidence>
<keyword evidence="4 15" id="KW-0285">Flavoprotein</keyword>
<dbReference type="InterPro" id="IPR015865">
    <property type="entry name" value="Riboflavin_kinase_bac/euk"/>
</dbReference>
<dbReference type="Gene3D" id="3.40.50.620">
    <property type="entry name" value="HUPs"/>
    <property type="match status" value="1"/>
</dbReference>
<gene>
    <name evidence="17" type="ordered locus">TASI_1090</name>
</gene>
<evidence type="ECO:0000256" key="10">
    <source>
        <dbReference type="ARBA" id="ARBA00022827"/>
    </source>
</evidence>
<reference key="1">
    <citation type="submission" date="2011-09" db="EMBL/GenBank/DDBJ databases">
        <title>Genomic characterization of the Taylorella genus.</title>
        <authorList>
            <person name="Hebert L."/>
            <person name="Moumen B."/>
            <person name="Pons N."/>
            <person name="Duquesne F."/>
            <person name="Breuil M.-F."/>
            <person name="Goux D."/>
            <person name="Batto J.-M."/>
            <person name="Renault P."/>
            <person name="Laugier C."/>
            <person name="Petry S."/>
        </authorList>
    </citation>
    <scope>NUCLEOTIDE SEQUENCE</scope>
    <source>
        <strain>MCE3</strain>
    </source>
</reference>
<protein>
    <recommendedName>
        <fullName evidence="15">Riboflavin biosynthesis protein</fullName>
    </recommendedName>
    <domain>
        <recommendedName>
            <fullName evidence="15">Riboflavin kinase</fullName>
            <ecNumber evidence="15">2.7.1.26</ecNumber>
        </recommendedName>
        <alternativeName>
            <fullName evidence="15">Flavokinase</fullName>
        </alternativeName>
    </domain>
    <domain>
        <recommendedName>
            <fullName evidence="15">FMN adenylyltransferase</fullName>
            <ecNumber evidence="15">2.7.7.2</ecNumber>
        </recommendedName>
        <alternativeName>
            <fullName evidence="15">FAD pyrophosphorylase</fullName>
        </alternativeName>
        <alternativeName>
            <fullName evidence="15">FAD synthase</fullName>
        </alternativeName>
    </domain>
</protein>
<organism evidence="17 18">
    <name type="scientific">Taylorella asinigenitalis (strain MCE3)</name>
    <dbReference type="NCBI Taxonomy" id="1008459"/>
    <lineage>
        <taxon>Bacteria</taxon>
        <taxon>Pseudomonadati</taxon>
        <taxon>Pseudomonadota</taxon>
        <taxon>Betaproteobacteria</taxon>
        <taxon>Burkholderiales</taxon>
        <taxon>Alcaligenaceae</taxon>
        <taxon>Taylorella</taxon>
    </lineage>
</organism>
<dbReference type="AlphaFoldDB" id="G4QC28"/>
<evidence type="ECO:0000313" key="17">
    <source>
        <dbReference type="EMBL" id="AEP36844.1"/>
    </source>
</evidence>
<dbReference type="GO" id="GO:0009231">
    <property type="term" value="P:riboflavin biosynthetic process"/>
    <property type="evidence" value="ECO:0007669"/>
    <property type="project" value="InterPro"/>
</dbReference>
<keyword evidence="11 15" id="KW-0067">ATP-binding</keyword>
<dbReference type="GO" id="GO:0005524">
    <property type="term" value="F:ATP binding"/>
    <property type="evidence" value="ECO:0007669"/>
    <property type="project" value="UniProtKB-UniRule"/>
</dbReference>
<name>G4QC28_TAYAM</name>
<keyword evidence="10 15" id="KW-0274">FAD</keyword>
<dbReference type="CDD" id="cd02064">
    <property type="entry name" value="FAD_synthetase_N"/>
    <property type="match status" value="1"/>
</dbReference>
<evidence type="ECO:0000256" key="5">
    <source>
        <dbReference type="ARBA" id="ARBA00022643"/>
    </source>
</evidence>
<feature type="domain" description="Riboflavin kinase" evidence="16">
    <location>
        <begin position="192"/>
        <end position="317"/>
    </location>
</feature>
<keyword evidence="7 15" id="KW-0548">Nucleotidyltransferase</keyword>
<comment type="pathway">
    <text evidence="2 15">Cofactor biosynthesis; FAD biosynthesis; FAD from FMN: step 1/1.</text>
</comment>
<proteinExistence type="inferred from homology"/>
<evidence type="ECO:0000256" key="15">
    <source>
        <dbReference type="PIRNR" id="PIRNR004491"/>
    </source>
</evidence>
<comment type="function">
    <text evidence="1">Catalyzes the phosphorylation of riboflavin to FMN followed by the adenylation of FMN to FAD.</text>
</comment>
<comment type="catalytic activity">
    <reaction evidence="14 15">
        <text>FMN + ATP + H(+) = FAD + diphosphate</text>
        <dbReference type="Rhea" id="RHEA:17237"/>
        <dbReference type="ChEBI" id="CHEBI:15378"/>
        <dbReference type="ChEBI" id="CHEBI:30616"/>
        <dbReference type="ChEBI" id="CHEBI:33019"/>
        <dbReference type="ChEBI" id="CHEBI:57692"/>
        <dbReference type="ChEBI" id="CHEBI:58210"/>
        <dbReference type="EC" id="2.7.7.2"/>
    </reaction>
</comment>
<dbReference type="PIRSF" id="PIRSF004491">
    <property type="entry name" value="FAD_Synth"/>
    <property type="match status" value="1"/>
</dbReference>
<dbReference type="SUPFAM" id="SSF82114">
    <property type="entry name" value="Riboflavin kinase-like"/>
    <property type="match status" value="1"/>
</dbReference>
<dbReference type="FunFam" id="3.40.50.620:FF:000021">
    <property type="entry name" value="Riboflavin biosynthesis protein"/>
    <property type="match status" value="1"/>
</dbReference>
<keyword evidence="6 15" id="KW-0808">Transferase</keyword>
<dbReference type="GO" id="GO:0006747">
    <property type="term" value="P:FAD biosynthetic process"/>
    <property type="evidence" value="ECO:0007669"/>
    <property type="project" value="UniProtKB-UniRule"/>
</dbReference>
<evidence type="ECO:0000256" key="8">
    <source>
        <dbReference type="ARBA" id="ARBA00022741"/>
    </source>
</evidence>
<keyword evidence="9 15" id="KW-0418">Kinase</keyword>
<keyword evidence="12" id="KW-0511">Multifunctional enzyme</keyword>
<evidence type="ECO:0000256" key="1">
    <source>
        <dbReference type="ARBA" id="ARBA00002121"/>
    </source>
</evidence>
<evidence type="ECO:0000256" key="11">
    <source>
        <dbReference type="ARBA" id="ARBA00022840"/>
    </source>
</evidence>
<dbReference type="PANTHER" id="PTHR22749:SF6">
    <property type="entry name" value="RIBOFLAVIN KINASE"/>
    <property type="match status" value="1"/>
</dbReference>
<dbReference type="RefSeq" id="WP_014111739.1">
    <property type="nucleotide sequence ID" value="NC_016043.1"/>
</dbReference>
<sequence length="321" mass="36281">MSNSINSKHIFRNLNATSNTALTIGNFDGVHFGHQAILKQVTQVAKDRCLIPSVLTFEPHPREYFGVIGNRPELIPTRIQSLRDKVISLLSCGIEKVFIQRFNKITASMAPEAFIEEILVKGLKTKYLYVGEDFRFGYKRQGDFKMLKSYSEKFGFEIEFIEDILDKNEVRYSSSELRQALAYGNVGIAKEIMGRPYQVTARVIHGRKLGTDIGVPTMNMRVPQRFALRSGIYVVEVRGLSAGALPAVANLGIRPTVDSSGDVLLEVHILDRNIFSYGKIINVSFLEFIRDEEKFSSVEAMAIAIHQDIEKTKNYFKKYGI</sequence>
<comment type="pathway">
    <text evidence="3 15">Cofactor biosynthesis; FMN biosynthesis; FMN from riboflavin (ATP route): step 1/1.</text>
</comment>
<evidence type="ECO:0000256" key="6">
    <source>
        <dbReference type="ARBA" id="ARBA00022679"/>
    </source>
</evidence>
<dbReference type="KEGG" id="tas:TASI_1090"/>
<dbReference type="OrthoDB" id="9803667at2"/>
<dbReference type="Pfam" id="PF01687">
    <property type="entry name" value="Flavokinase"/>
    <property type="match status" value="1"/>
</dbReference>
<dbReference type="Pfam" id="PF06574">
    <property type="entry name" value="FAD_syn"/>
    <property type="match status" value="1"/>
</dbReference>
<dbReference type="Gene3D" id="2.40.30.30">
    <property type="entry name" value="Riboflavin kinase-like"/>
    <property type="match status" value="1"/>
</dbReference>
<dbReference type="GO" id="GO:0008531">
    <property type="term" value="F:riboflavin kinase activity"/>
    <property type="evidence" value="ECO:0007669"/>
    <property type="project" value="UniProtKB-UniRule"/>
</dbReference>
<keyword evidence="8 15" id="KW-0547">Nucleotide-binding</keyword>
<dbReference type="STRING" id="1008459.TASI_1090"/>
<dbReference type="InterPro" id="IPR023465">
    <property type="entry name" value="Riboflavin_kinase_dom_sf"/>
</dbReference>